<evidence type="ECO:0000313" key="3">
    <source>
        <dbReference type="Proteomes" id="UP001634394"/>
    </source>
</evidence>
<feature type="chain" id="PRO_5044812075" evidence="1">
    <location>
        <begin position="21"/>
        <end position="223"/>
    </location>
</feature>
<organism evidence="2 3">
    <name type="scientific">Sinanodonta woodiana</name>
    <name type="common">Chinese pond mussel</name>
    <name type="synonym">Anodonta woodiana</name>
    <dbReference type="NCBI Taxonomy" id="1069815"/>
    <lineage>
        <taxon>Eukaryota</taxon>
        <taxon>Metazoa</taxon>
        <taxon>Spiralia</taxon>
        <taxon>Lophotrochozoa</taxon>
        <taxon>Mollusca</taxon>
        <taxon>Bivalvia</taxon>
        <taxon>Autobranchia</taxon>
        <taxon>Heteroconchia</taxon>
        <taxon>Palaeoheterodonta</taxon>
        <taxon>Unionida</taxon>
        <taxon>Unionoidea</taxon>
        <taxon>Unionidae</taxon>
        <taxon>Unioninae</taxon>
        <taxon>Sinanodonta</taxon>
    </lineage>
</organism>
<sequence>MDKTQMSRVFLIALLGVCSAQVNFQLPINSNCDWRYDNVAWLEKDVCTDKLSYAADADSKYLSLPQNLEFANYISNTKKCATFDNWGIEGTQPTYRYTNLCKSETVPINAVWYTPIGSHRQACVVHPNQQLYYTRCWHPKYNTGRNSFLRQQCDIGAYGSNRDFSCVPGAFVEREVVIFCPEVQQYFFYHARIPTSCTCSMCGCGLDTKIANPPLLPVQGVLG</sequence>
<feature type="signal peptide" evidence="1">
    <location>
        <begin position="1"/>
        <end position="20"/>
    </location>
</feature>
<gene>
    <name evidence="2" type="ORF">ACJMK2_029838</name>
</gene>
<dbReference type="Proteomes" id="UP001634394">
    <property type="component" value="Unassembled WGS sequence"/>
</dbReference>
<name>A0ABD3XBF7_SINWO</name>
<keyword evidence="1" id="KW-0732">Signal</keyword>
<comment type="caution">
    <text evidence="2">The sequence shown here is derived from an EMBL/GenBank/DDBJ whole genome shotgun (WGS) entry which is preliminary data.</text>
</comment>
<reference evidence="2 3" key="1">
    <citation type="submission" date="2024-11" db="EMBL/GenBank/DDBJ databases">
        <title>Chromosome-level genome assembly of the freshwater bivalve Anodonta woodiana.</title>
        <authorList>
            <person name="Chen X."/>
        </authorList>
    </citation>
    <scope>NUCLEOTIDE SEQUENCE [LARGE SCALE GENOMIC DNA]</scope>
    <source>
        <strain evidence="2">MN2024</strain>
        <tissue evidence="2">Gills</tissue>
    </source>
</reference>
<evidence type="ECO:0000256" key="1">
    <source>
        <dbReference type="SAM" id="SignalP"/>
    </source>
</evidence>
<proteinExistence type="predicted"/>
<dbReference type="AlphaFoldDB" id="A0ABD3XBF7"/>
<protein>
    <submittedName>
        <fullName evidence="2">Uncharacterized protein</fullName>
    </submittedName>
</protein>
<evidence type="ECO:0000313" key="2">
    <source>
        <dbReference type="EMBL" id="KAL3883589.1"/>
    </source>
</evidence>
<accession>A0ABD3XBF7</accession>
<dbReference type="EMBL" id="JBJQND010000003">
    <property type="protein sequence ID" value="KAL3883589.1"/>
    <property type="molecule type" value="Genomic_DNA"/>
</dbReference>
<keyword evidence="3" id="KW-1185">Reference proteome</keyword>